<evidence type="ECO:0000313" key="3">
    <source>
        <dbReference type="Proteomes" id="UP000218899"/>
    </source>
</evidence>
<name>A0A1B4VD80_9GAMM</name>
<gene>
    <name evidence="2" type="ORF">SVA_0898</name>
</gene>
<sequence>MRLTIDMPLVAGCTIYACAYNVDDACHARAITIGDGVHPGCDTFLGDVRHTRDTSHSAGVGACKVTGCTHNDDYECTAPEIKVGHVGRDINCLTFSPR</sequence>
<accession>A0A1B4VD80</accession>
<dbReference type="RefSeq" id="WP_096459338.1">
    <property type="nucleotide sequence ID" value="NZ_AP014936.1"/>
</dbReference>
<dbReference type="Pfam" id="PF07561">
    <property type="entry name" value="DUF1540"/>
    <property type="match status" value="2"/>
</dbReference>
<dbReference type="InterPro" id="IPR011437">
    <property type="entry name" value="DUF1540"/>
</dbReference>
<dbReference type="EMBL" id="AP014936">
    <property type="protein sequence ID" value="BAU47477.1"/>
    <property type="molecule type" value="Genomic_DNA"/>
</dbReference>
<organism evidence="2 3">
    <name type="scientific">Sulfurifustis variabilis</name>
    <dbReference type="NCBI Taxonomy" id="1675686"/>
    <lineage>
        <taxon>Bacteria</taxon>
        <taxon>Pseudomonadati</taxon>
        <taxon>Pseudomonadota</taxon>
        <taxon>Gammaproteobacteria</taxon>
        <taxon>Acidiferrobacterales</taxon>
        <taxon>Acidiferrobacteraceae</taxon>
        <taxon>Sulfurifustis</taxon>
    </lineage>
</organism>
<keyword evidence="3" id="KW-1185">Reference proteome</keyword>
<reference evidence="2 3" key="1">
    <citation type="submission" date="2015-08" db="EMBL/GenBank/DDBJ databases">
        <title>Complete genome sequence of Sulfurifustis variabilis.</title>
        <authorList>
            <person name="Miura A."/>
            <person name="Kojima H."/>
            <person name="Fukui M."/>
        </authorList>
    </citation>
    <scope>NUCLEOTIDE SEQUENCE [LARGE SCALE GENOMIC DNA]</scope>
    <source>
        <strain evidence="3">skN76</strain>
    </source>
</reference>
<dbReference type="PROSITE" id="PS51257">
    <property type="entry name" value="PROKAR_LIPOPROTEIN"/>
    <property type="match status" value="1"/>
</dbReference>
<evidence type="ECO:0000313" key="2">
    <source>
        <dbReference type="EMBL" id="BAU47477.1"/>
    </source>
</evidence>
<feature type="domain" description="DUF1540" evidence="1">
    <location>
        <begin position="13"/>
        <end position="40"/>
    </location>
</feature>
<dbReference type="KEGG" id="sva:SVA_0898"/>
<dbReference type="AlphaFoldDB" id="A0A1B4VD80"/>
<protein>
    <recommendedName>
        <fullName evidence="1">DUF1540 domain-containing protein</fullName>
    </recommendedName>
</protein>
<dbReference type="OrthoDB" id="3213529at2"/>
<evidence type="ECO:0000259" key="1">
    <source>
        <dbReference type="Pfam" id="PF07561"/>
    </source>
</evidence>
<feature type="domain" description="DUF1540" evidence="1">
    <location>
        <begin position="63"/>
        <end position="95"/>
    </location>
</feature>
<dbReference type="Proteomes" id="UP000218899">
    <property type="component" value="Chromosome"/>
</dbReference>
<proteinExistence type="predicted"/>